<proteinExistence type="predicted"/>
<feature type="transmembrane region" description="Helical" evidence="7">
    <location>
        <begin position="147"/>
        <end position="175"/>
    </location>
</feature>
<feature type="domain" description="Amino acid transporter transmembrane" evidence="8">
    <location>
        <begin position="80"/>
        <end position="161"/>
    </location>
</feature>
<dbReference type="Pfam" id="PF01490">
    <property type="entry name" value="Aa_trans"/>
    <property type="match status" value="1"/>
</dbReference>
<dbReference type="EMBL" id="BAABME010007332">
    <property type="protein sequence ID" value="GAA0170643.1"/>
    <property type="molecule type" value="Genomic_DNA"/>
</dbReference>
<keyword evidence="3 7" id="KW-0812">Transmembrane</keyword>
<comment type="subcellular location">
    <subcellularLocation>
        <location evidence="1">Membrane</location>
    </subcellularLocation>
</comment>
<keyword evidence="10" id="KW-1185">Reference proteome</keyword>
<dbReference type="GO" id="GO:0006865">
    <property type="term" value="P:amino acid transport"/>
    <property type="evidence" value="ECO:0007669"/>
    <property type="project" value="UniProtKB-KW"/>
</dbReference>
<sequence>MVIQQVLAYCNLQEKINKVVMSEVVEVDVEALAPITASSTNSKVAPLVLPPETSVVIGSENLHPPPKEAESWLPMTESRKGGTWTATFHLISSGIGTQVLVLPFAFVKLGWYMGTLSLSLIYVWQLYTIWLLVNLHESPNGIRYNGYLHISIAAFGSLGVLMSVTVVAAALWSLVDNKFDANFFNPK</sequence>
<keyword evidence="4" id="KW-0029">Amino-acid transport</keyword>
<keyword evidence="6 7" id="KW-0472">Membrane</keyword>
<name>A0AAV3R6X6_LITER</name>
<feature type="transmembrane region" description="Helical" evidence="7">
    <location>
        <begin position="111"/>
        <end position="135"/>
    </location>
</feature>
<protein>
    <recommendedName>
        <fullName evidence="8">Amino acid transporter transmembrane domain-containing protein</fullName>
    </recommendedName>
</protein>
<dbReference type="Proteomes" id="UP001454036">
    <property type="component" value="Unassembled WGS sequence"/>
</dbReference>
<evidence type="ECO:0000259" key="8">
    <source>
        <dbReference type="Pfam" id="PF01490"/>
    </source>
</evidence>
<evidence type="ECO:0000256" key="4">
    <source>
        <dbReference type="ARBA" id="ARBA00022970"/>
    </source>
</evidence>
<comment type="caution">
    <text evidence="9">The sequence shown here is derived from an EMBL/GenBank/DDBJ whole genome shotgun (WGS) entry which is preliminary data.</text>
</comment>
<organism evidence="9 10">
    <name type="scientific">Lithospermum erythrorhizon</name>
    <name type="common">Purple gromwell</name>
    <name type="synonym">Lithospermum officinale var. erythrorhizon</name>
    <dbReference type="NCBI Taxonomy" id="34254"/>
    <lineage>
        <taxon>Eukaryota</taxon>
        <taxon>Viridiplantae</taxon>
        <taxon>Streptophyta</taxon>
        <taxon>Embryophyta</taxon>
        <taxon>Tracheophyta</taxon>
        <taxon>Spermatophyta</taxon>
        <taxon>Magnoliopsida</taxon>
        <taxon>eudicotyledons</taxon>
        <taxon>Gunneridae</taxon>
        <taxon>Pentapetalae</taxon>
        <taxon>asterids</taxon>
        <taxon>lamiids</taxon>
        <taxon>Boraginales</taxon>
        <taxon>Boraginaceae</taxon>
        <taxon>Boraginoideae</taxon>
        <taxon>Lithospermeae</taxon>
        <taxon>Lithospermum</taxon>
    </lineage>
</organism>
<reference evidence="9 10" key="1">
    <citation type="submission" date="2024-01" db="EMBL/GenBank/DDBJ databases">
        <title>The complete chloroplast genome sequence of Lithospermum erythrorhizon: insights into the phylogenetic relationship among Boraginaceae species and the maternal lineages of purple gromwells.</title>
        <authorList>
            <person name="Okada T."/>
            <person name="Watanabe K."/>
        </authorList>
    </citation>
    <scope>NUCLEOTIDE SEQUENCE [LARGE SCALE GENOMIC DNA]</scope>
</reference>
<evidence type="ECO:0000256" key="6">
    <source>
        <dbReference type="ARBA" id="ARBA00023136"/>
    </source>
</evidence>
<evidence type="ECO:0000313" key="9">
    <source>
        <dbReference type="EMBL" id="GAA0170643.1"/>
    </source>
</evidence>
<evidence type="ECO:0000313" key="10">
    <source>
        <dbReference type="Proteomes" id="UP001454036"/>
    </source>
</evidence>
<evidence type="ECO:0000256" key="2">
    <source>
        <dbReference type="ARBA" id="ARBA00022448"/>
    </source>
</evidence>
<evidence type="ECO:0000256" key="7">
    <source>
        <dbReference type="SAM" id="Phobius"/>
    </source>
</evidence>
<evidence type="ECO:0000256" key="1">
    <source>
        <dbReference type="ARBA" id="ARBA00004370"/>
    </source>
</evidence>
<dbReference type="GO" id="GO:0016020">
    <property type="term" value="C:membrane"/>
    <property type="evidence" value="ECO:0007669"/>
    <property type="project" value="UniProtKB-SubCell"/>
</dbReference>
<evidence type="ECO:0000256" key="5">
    <source>
        <dbReference type="ARBA" id="ARBA00022989"/>
    </source>
</evidence>
<keyword evidence="5 7" id="KW-1133">Transmembrane helix</keyword>
<feature type="transmembrane region" description="Helical" evidence="7">
    <location>
        <begin position="84"/>
        <end position="105"/>
    </location>
</feature>
<accession>A0AAV3R6X6</accession>
<dbReference type="InterPro" id="IPR013057">
    <property type="entry name" value="AA_transpt_TM"/>
</dbReference>
<gene>
    <name evidence="9" type="ORF">LIER_24865</name>
</gene>
<dbReference type="AlphaFoldDB" id="A0AAV3R6X6"/>
<evidence type="ECO:0000256" key="3">
    <source>
        <dbReference type="ARBA" id="ARBA00022692"/>
    </source>
</evidence>
<dbReference type="PANTHER" id="PTHR48017">
    <property type="entry name" value="OS05G0424000 PROTEIN-RELATED"/>
    <property type="match status" value="1"/>
</dbReference>
<keyword evidence="2" id="KW-0813">Transport</keyword>